<dbReference type="KEGG" id="maga:Mag101_10665"/>
<evidence type="ECO:0000313" key="4">
    <source>
        <dbReference type="Proteomes" id="UP000188219"/>
    </source>
</evidence>
<feature type="transmembrane region" description="Helical" evidence="1">
    <location>
        <begin position="399"/>
        <end position="417"/>
    </location>
</feature>
<keyword evidence="1" id="KW-0812">Transmembrane</keyword>
<feature type="signal peptide" evidence="2">
    <location>
        <begin position="1"/>
        <end position="30"/>
    </location>
</feature>
<feature type="chain" id="PRO_5013088946" description="DUF4440 domain-containing protein" evidence="2">
    <location>
        <begin position="31"/>
        <end position="592"/>
    </location>
</feature>
<dbReference type="Proteomes" id="UP000188219">
    <property type="component" value="Chromosome"/>
</dbReference>
<evidence type="ECO:0000256" key="2">
    <source>
        <dbReference type="SAM" id="SignalP"/>
    </source>
</evidence>
<dbReference type="AlphaFoldDB" id="A0A1Q2M5M9"/>
<keyword evidence="1" id="KW-1133">Transmembrane helix</keyword>
<evidence type="ECO:0008006" key="5">
    <source>
        <dbReference type="Google" id="ProtNLM"/>
    </source>
</evidence>
<keyword evidence="2" id="KW-0732">Signal</keyword>
<gene>
    <name evidence="3" type="ORF">Mag101_10665</name>
</gene>
<sequence>MNNRNALFQQLFCGLLCVAVFCSLARHAHADYVSLTGAETSKNLLEVELGREELKLTLEISSSDASFFWPEISPSNDIASLAYSAEKLADYNLEIRAGDTKLNPAYYRVSVAERKKRVSPFAGKTDLRTGQKLPDFPTDKTILKVEARYALQGIQEITFHPPVDKSGLAVTNIGFTSRHGTTVVNNFAYLSQVETLQIDWDDPWNTAFKNLNIRRHNRAPVMSFLYIEPRQVRHDVLLRPSKLAEWNGQPFDAWTPLDHTTRDALTKATKQYLNAKNPTLIDEKSAEPDSTSIVFLQATVSGFALIPESQPIEQGSTLIGYRENYAVASLPSQVDVQWNLFDPTMRKVPTLIQDPAGPFPTHTTTDFPVIEWANFLKNYSEPEGSAVLVQSPRVQIPTLYPILIVAIFLVILLTRGLPQRWHLLARSLTSGTVGLIFVIASFLILPARLVTPLPAQINEPQLTQASQDLLIQVAVAYQEREEQKLKQALSRLISTTDYESITNNLSRVYQPLTSVGGLGQTRDLRNFSLQHIERVEGEGDLAFRTIAQWQATVEGHYWGHSDRRQYQVRADLEIRQQGNSWKIAAFTPLKLN</sequence>
<keyword evidence="4" id="KW-1185">Reference proteome</keyword>
<organism evidence="3 4">
    <name type="scientific">Microbulbifer agarilyticus</name>
    <dbReference type="NCBI Taxonomy" id="260552"/>
    <lineage>
        <taxon>Bacteria</taxon>
        <taxon>Pseudomonadati</taxon>
        <taxon>Pseudomonadota</taxon>
        <taxon>Gammaproteobacteria</taxon>
        <taxon>Cellvibrionales</taxon>
        <taxon>Microbulbiferaceae</taxon>
        <taxon>Microbulbifer</taxon>
    </lineage>
</organism>
<protein>
    <recommendedName>
        <fullName evidence="5">DUF4440 domain-containing protein</fullName>
    </recommendedName>
</protein>
<dbReference type="RefSeq" id="WP_077404548.1">
    <property type="nucleotide sequence ID" value="NZ_CP019650.1"/>
</dbReference>
<accession>A0A1Q2M5M9</accession>
<feature type="transmembrane region" description="Helical" evidence="1">
    <location>
        <begin position="424"/>
        <end position="445"/>
    </location>
</feature>
<dbReference type="OrthoDB" id="277040at2"/>
<dbReference type="EMBL" id="CP019650">
    <property type="protein sequence ID" value="AQQ68045.1"/>
    <property type="molecule type" value="Genomic_DNA"/>
</dbReference>
<name>A0A1Q2M5M9_9GAMM</name>
<evidence type="ECO:0000256" key="1">
    <source>
        <dbReference type="SAM" id="Phobius"/>
    </source>
</evidence>
<evidence type="ECO:0000313" key="3">
    <source>
        <dbReference type="EMBL" id="AQQ68045.1"/>
    </source>
</evidence>
<reference evidence="3" key="1">
    <citation type="submission" date="2017-02" db="EMBL/GenBank/DDBJ databases">
        <title>Genome of Microbulbifer agarilyticus GP101.</title>
        <authorList>
            <person name="Jung J."/>
            <person name="Bae S.S."/>
            <person name="Baek K."/>
        </authorList>
    </citation>
    <scope>NUCLEOTIDE SEQUENCE [LARGE SCALE GENOMIC DNA]</scope>
    <source>
        <strain evidence="3">GP101</strain>
    </source>
</reference>
<keyword evidence="1" id="KW-0472">Membrane</keyword>
<proteinExistence type="predicted"/>